<feature type="compositionally biased region" description="Polar residues" evidence="1">
    <location>
        <begin position="87"/>
        <end position="100"/>
    </location>
</feature>
<feature type="region of interest" description="Disordered" evidence="1">
    <location>
        <begin position="67"/>
        <end position="100"/>
    </location>
</feature>
<dbReference type="RefSeq" id="WP_024835250.1">
    <property type="nucleotide sequence ID" value="NZ_CP113524.1"/>
</dbReference>
<gene>
    <name evidence="2" type="ORF">OW255_13460</name>
</gene>
<dbReference type="Pfam" id="PF13031">
    <property type="entry name" value="DUF3892"/>
    <property type="match status" value="1"/>
</dbReference>
<dbReference type="InterPro" id="IPR024997">
    <property type="entry name" value="DUF3892"/>
</dbReference>
<proteinExistence type="predicted"/>
<evidence type="ECO:0000313" key="2">
    <source>
        <dbReference type="EMBL" id="WAJ22575.1"/>
    </source>
</evidence>
<name>A0ABY7A7D6_9FIRM</name>
<dbReference type="EMBL" id="CP113524">
    <property type="protein sequence ID" value="WAJ22575.1"/>
    <property type="molecule type" value="Genomic_DNA"/>
</dbReference>
<evidence type="ECO:0000313" key="3">
    <source>
        <dbReference type="Proteomes" id="UP001163115"/>
    </source>
</evidence>
<accession>A0ABY7A7D6</accession>
<sequence length="100" mass="10509">MEDNKFSGTANDLPMMALSDIPVPNADAKQIVALVKESGRVTGYKLSDGRVLNKEEGVELAKQGGIEGVGVSSRNGNEYLKSLPDGSESNNLSSLPSVTN</sequence>
<dbReference type="Proteomes" id="UP001163115">
    <property type="component" value="Chromosome"/>
</dbReference>
<evidence type="ECO:0000256" key="1">
    <source>
        <dbReference type="SAM" id="MobiDB-lite"/>
    </source>
</evidence>
<keyword evidence="3" id="KW-1185">Reference proteome</keyword>
<reference evidence="2" key="1">
    <citation type="submission" date="2022-11" db="EMBL/GenBank/DDBJ databases">
        <title>Lacrimispora xylanolytica sy1, complete genome.</title>
        <authorList>
            <person name="Choi S."/>
        </authorList>
    </citation>
    <scope>NUCLEOTIDE SEQUENCE</scope>
    <source>
        <strain evidence="2">Sy1</strain>
    </source>
</reference>
<organism evidence="2 3">
    <name type="scientific">Lacrimispora xylanolytica</name>
    <dbReference type="NCBI Taxonomy" id="29375"/>
    <lineage>
        <taxon>Bacteria</taxon>
        <taxon>Bacillati</taxon>
        <taxon>Bacillota</taxon>
        <taxon>Clostridia</taxon>
        <taxon>Lachnospirales</taxon>
        <taxon>Lachnospiraceae</taxon>
        <taxon>Lacrimispora</taxon>
    </lineage>
</organism>
<protein>
    <submittedName>
        <fullName evidence="2">DUF3892 domain-containing protein</fullName>
    </submittedName>
</protein>